<name>A0A2S4N7U9_9FLAO</name>
<dbReference type="RefSeq" id="WP_103726072.1">
    <property type="nucleotide sequence ID" value="NZ_PQNY01000008.1"/>
</dbReference>
<dbReference type="AlphaFoldDB" id="A0A2S4N7U9"/>
<organism evidence="2 3">
    <name type="scientific">Flavobacterium croceum DSM 17960</name>
    <dbReference type="NCBI Taxonomy" id="1121886"/>
    <lineage>
        <taxon>Bacteria</taxon>
        <taxon>Pseudomonadati</taxon>
        <taxon>Bacteroidota</taxon>
        <taxon>Flavobacteriia</taxon>
        <taxon>Flavobacteriales</taxon>
        <taxon>Flavobacteriaceae</taxon>
        <taxon>Flavobacterium</taxon>
    </lineage>
</organism>
<proteinExistence type="predicted"/>
<feature type="chain" id="PRO_5015504952" description="2-dehydro-3-deoxyphosphooctonate aldolase" evidence="1">
    <location>
        <begin position="23"/>
        <end position="147"/>
    </location>
</feature>
<feature type="signal peptide" evidence="1">
    <location>
        <begin position="1"/>
        <end position="22"/>
    </location>
</feature>
<dbReference type="EMBL" id="PQNY01000008">
    <property type="protein sequence ID" value="POS01741.1"/>
    <property type="molecule type" value="Genomic_DNA"/>
</dbReference>
<sequence length="147" mass="16703">MKKLFFLILVICSTLVSCISTKSTLKNVDNTAPKPVIKNNAFVITENTPEAKYGYHQDYPINLGFENEKLSEKNISLFFNALLGKENQNFTYKKLEDCCPFPSKRNVMGAGMLSVYEITFQDTSTAKLYINLFERGKVYCPKGFSIK</sequence>
<evidence type="ECO:0000313" key="2">
    <source>
        <dbReference type="EMBL" id="POS01741.1"/>
    </source>
</evidence>
<keyword evidence="3" id="KW-1185">Reference proteome</keyword>
<comment type="caution">
    <text evidence="2">The sequence shown here is derived from an EMBL/GenBank/DDBJ whole genome shotgun (WGS) entry which is preliminary data.</text>
</comment>
<evidence type="ECO:0008006" key="4">
    <source>
        <dbReference type="Google" id="ProtNLM"/>
    </source>
</evidence>
<dbReference type="PROSITE" id="PS51257">
    <property type="entry name" value="PROKAR_LIPOPROTEIN"/>
    <property type="match status" value="1"/>
</dbReference>
<dbReference type="Proteomes" id="UP000237056">
    <property type="component" value="Unassembled WGS sequence"/>
</dbReference>
<reference evidence="2 3" key="1">
    <citation type="submission" date="2018-01" db="EMBL/GenBank/DDBJ databases">
        <title>Genomic Encyclopedia of Type Strains, Phase I: the one thousand microbial genomes (KMG-I) project.</title>
        <authorList>
            <person name="Goeker M."/>
        </authorList>
    </citation>
    <scope>NUCLEOTIDE SEQUENCE [LARGE SCALE GENOMIC DNA]</scope>
    <source>
        <strain evidence="2 3">DSM 17960</strain>
    </source>
</reference>
<dbReference type="OrthoDB" id="5522619at2"/>
<accession>A0A2S4N7U9</accession>
<evidence type="ECO:0000313" key="3">
    <source>
        <dbReference type="Proteomes" id="UP000237056"/>
    </source>
</evidence>
<evidence type="ECO:0000256" key="1">
    <source>
        <dbReference type="SAM" id="SignalP"/>
    </source>
</evidence>
<protein>
    <recommendedName>
        <fullName evidence="4">2-dehydro-3-deoxyphosphooctonate aldolase</fullName>
    </recommendedName>
</protein>
<gene>
    <name evidence="2" type="ORF">Q361_10867</name>
</gene>
<keyword evidence="1" id="KW-0732">Signal</keyword>